<organism evidence="4 5">
    <name type="scientific">Clavelina lepadiformis</name>
    <name type="common">Light-bulb sea squirt</name>
    <name type="synonym">Ascidia lepadiformis</name>
    <dbReference type="NCBI Taxonomy" id="159417"/>
    <lineage>
        <taxon>Eukaryota</taxon>
        <taxon>Metazoa</taxon>
        <taxon>Chordata</taxon>
        <taxon>Tunicata</taxon>
        <taxon>Ascidiacea</taxon>
        <taxon>Aplousobranchia</taxon>
        <taxon>Clavelinidae</taxon>
        <taxon>Clavelina</taxon>
    </lineage>
</organism>
<evidence type="ECO:0000313" key="5">
    <source>
        <dbReference type="Proteomes" id="UP001642483"/>
    </source>
</evidence>
<sequence>MSIFKKAHKSPADIVKSLKSVLHVLFEQQTSGRKMDKAFEDLMKNLASMKLIMCGTDQHEPQSELVAQLSQELYKSEIIDIILKNLSRIDFEGKKDFTQIFNTLARRQIGSRQPTVEFLYKKNILDILVEDTMTQTLL</sequence>
<comment type="caution">
    <text evidence="4">The sequence shown here is derived from an EMBL/GenBank/DDBJ whole genome shotgun (WGS) entry which is preliminary data.</text>
</comment>
<comment type="subunit">
    <text evidence="2">Component of a trimeric complex composed of STK11/LKB1, STRAD (STRADA or STRADB) and CAB39/MO25 (CAB39/MO25alpha or CAB39L/MO25beta): the complex tethers STK11/LKB1 in the cytoplasm and stimulates its catalytic activity.</text>
</comment>
<keyword evidence="5" id="KW-1185">Reference proteome</keyword>
<comment type="function">
    <text evidence="3">Component of a complex that binds and activates STK11/LKB1. In the complex, required to stabilize the interaction between CAB39/MO25 (CAB39/MO25alpha or CAB39L/MO25beta) and STK11/LKB1.</text>
</comment>
<evidence type="ECO:0000256" key="3">
    <source>
        <dbReference type="ARBA" id="ARBA00025206"/>
    </source>
</evidence>
<reference evidence="4 5" key="1">
    <citation type="submission" date="2024-02" db="EMBL/GenBank/DDBJ databases">
        <authorList>
            <person name="Daric V."/>
            <person name="Darras S."/>
        </authorList>
    </citation>
    <scope>NUCLEOTIDE SEQUENCE [LARGE SCALE GENOMIC DNA]</scope>
</reference>
<evidence type="ECO:0000256" key="2">
    <source>
        <dbReference type="ARBA" id="ARBA00011749"/>
    </source>
</evidence>
<dbReference type="InterPro" id="IPR011989">
    <property type="entry name" value="ARM-like"/>
</dbReference>
<gene>
    <name evidence="4" type="ORF">CVLEPA_LOCUS22831</name>
</gene>
<comment type="similarity">
    <text evidence="1">Belongs to the Mo25 family.</text>
</comment>
<dbReference type="Gene3D" id="1.25.10.10">
    <property type="entry name" value="Leucine-rich Repeat Variant"/>
    <property type="match status" value="1"/>
</dbReference>
<name>A0ABP0GEN3_CLALP</name>
<proteinExistence type="inferred from homology"/>
<dbReference type="InterPro" id="IPR016024">
    <property type="entry name" value="ARM-type_fold"/>
</dbReference>
<evidence type="ECO:0000256" key="1">
    <source>
        <dbReference type="ARBA" id="ARBA00011012"/>
    </source>
</evidence>
<accession>A0ABP0GEN3</accession>
<dbReference type="SUPFAM" id="SSF48371">
    <property type="entry name" value="ARM repeat"/>
    <property type="match status" value="1"/>
</dbReference>
<dbReference type="Proteomes" id="UP001642483">
    <property type="component" value="Unassembled WGS sequence"/>
</dbReference>
<dbReference type="PANTHER" id="PTHR10182">
    <property type="entry name" value="CALCIUM-BINDING PROTEIN 39-RELATED"/>
    <property type="match status" value="1"/>
</dbReference>
<evidence type="ECO:0000313" key="4">
    <source>
        <dbReference type="EMBL" id="CAK8690197.1"/>
    </source>
</evidence>
<dbReference type="Pfam" id="PF08569">
    <property type="entry name" value="Mo25"/>
    <property type="match status" value="1"/>
</dbReference>
<dbReference type="PANTHER" id="PTHR10182:SF3">
    <property type="entry name" value="PROTEIN MO25"/>
    <property type="match status" value="1"/>
</dbReference>
<dbReference type="EMBL" id="CAWYQH010000114">
    <property type="protein sequence ID" value="CAK8690197.1"/>
    <property type="molecule type" value="Genomic_DNA"/>
</dbReference>
<protein>
    <submittedName>
        <fullName evidence="4">Uncharacterized protein</fullName>
    </submittedName>
</protein>
<dbReference type="InterPro" id="IPR013878">
    <property type="entry name" value="Mo25"/>
</dbReference>